<accession>A0A392MQK4</accession>
<evidence type="ECO:0000313" key="3">
    <source>
        <dbReference type="Proteomes" id="UP000265520"/>
    </source>
</evidence>
<gene>
    <name evidence="2" type="ORF">A2U01_0010453</name>
</gene>
<name>A0A392MQK4_9FABA</name>
<comment type="caution">
    <text evidence="2">The sequence shown here is derived from an EMBL/GenBank/DDBJ whole genome shotgun (WGS) entry which is preliminary data.</text>
</comment>
<evidence type="ECO:0000313" key="2">
    <source>
        <dbReference type="EMBL" id="MCH89553.1"/>
    </source>
</evidence>
<dbReference type="EMBL" id="LXQA010016395">
    <property type="protein sequence ID" value="MCH89553.1"/>
    <property type="molecule type" value="Genomic_DNA"/>
</dbReference>
<organism evidence="2 3">
    <name type="scientific">Trifolium medium</name>
    <dbReference type="NCBI Taxonomy" id="97028"/>
    <lineage>
        <taxon>Eukaryota</taxon>
        <taxon>Viridiplantae</taxon>
        <taxon>Streptophyta</taxon>
        <taxon>Embryophyta</taxon>
        <taxon>Tracheophyta</taxon>
        <taxon>Spermatophyta</taxon>
        <taxon>Magnoliopsida</taxon>
        <taxon>eudicotyledons</taxon>
        <taxon>Gunneridae</taxon>
        <taxon>Pentapetalae</taxon>
        <taxon>rosids</taxon>
        <taxon>fabids</taxon>
        <taxon>Fabales</taxon>
        <taxon>Fabaceae</taxon>
        <taxon>Papilionoideae</taxon>
        <taxon>50 kb inversion clade</taxon>
        <taxon>NPAAA clade</taxon>
        <taxon>Hologalegina</taxon>
        <taxon>IRL clade</taxon>
        <taxon>Trifolieae</taxon>
        <taxon>Trifolium</taxon>
    </lineage>
</organism>
<reference evidence="2 3" key="1">
    <citation type="journal article" date="2018" name="Front. Plant Sci.">
        <title>Red Clover (Trifolium pratense) and Zigzag Clover (T. medium) - A Picture of Genomic Similarities and Differences.</title>
        <authorList>
            <person name="Dluhosova J."/>
            <person name="Istvanek J."/>
            <person name="Nedelnik J."/>
            <person name="Repkova J."/>
        </authorList>
    </citation>
    <scope>NUCLEOTIDE SEQUENCE [LARGE SCALE GENOMIC DNA]</scope>
    <source>
        <strain evidence="3">cv. 10/8</strain>
        <tissue evidence="2">Leaf</tissue>
    </source>
</reference>
<dbReference type="Proteomes" id="UP000265520">
    <property type="component" value="Unassembled WGS sequence"/>
</dbReference>
<feature type="region of interest" description="Disordered" evidence="1">
    <location>
        <begin position="1"/>
        <end position="27"/>
    </location>
</feature>
<proteinExistence type="predicted"/>
<evidence type="ECO:0000256" key="1">
    <source>
        <dbReference type="SAM" id="MobiDB-lite"/>
    </source>
</evidence>
<protein>
    <submittedName>
        <fullName evidence="2">Uncharacterized protein</fullName>
    </submittedName>
</protein>
<feature type="compositionally biased region" description="Basic and acidic residues" evidence="1">
    <location>
        <begin position="1"/>
        <end position="12"/>
    </location>
</feature>
<keyword evidence="3" id="KW-1185">Reference proteome</keyword>
<sequence length="98" mass="11158">MSSDKTGEKSIILREVSSESSPDNTEEKSIILREVSVESSEVQIVIPSDDDERLEEMLNNYANNDNCIVAVGEKMDEDLDEIVEEFPDYDDLPNHFFN</sequence>
<dbReference type="AlphaFoldDB" id="A0A392MQK4"/>